<reference evidence="1 2" key="1">
    <citation type="submission" date="2015-07" db="EMBL/GenBank/DDBJ databases">
        <title>Emmonsia species relationships and genome sequence.</title>
        <authorList>
            <person name="Cuomo C.A."/>
            <person name="Schwartz I.S."/>
            <person name="Kenyon C."/>
            <person name="de Hoog G.S."/>
            <person name="Govender N.P."/>
            <person name="Botha A."/>
            <person name="Moreno L."/>
            <person name="de Vries M."/>
            <person name="Munoz J.F."/>
            <person name="Stielow J.B."/>
        </authorList>
    </citation>
    <scope>NUCLEOTIDE SEQUENCE [LARGE SCALE GENOMIC DNA]</scope>
    <source>
        <strain evidence="1 2">CBS 136260</strain>
    </source>
</reference>
<dbReference type="AlphaFoldDB" id="A0A1B7NM65"/>
<dbReference type="EMBL" id="LGUA01002149">
    <property type="protein sequence ID" value="OAX77707.1"/>
    <property type="molecule type" value="Genomic_DNA"/>
</dbReference>
<evidence type="ECO:0000313" key="1">
    <source>
        <dbReference type="EMBL" id="OAX77707.1"/>
    </source>
</evidence>
<dbReference type="InterPro" id="IPR027417">
    <property type="entry name" value="P-loop_NTPase"/>
</dbReference>
<gene>
    <name evidence="1" type="ORF">ACJ72_07993</name>
</gene>
<proteinExistence type="predicted"/>
<evidence type="ECO:0008006" key="3">
    <source>
        <dbReference type="Google" id="ProtNLM"/>
    </source>
</evidence>
<dbReference type="Gene3D" id="3.40.50.300">
    <property type="entry name" value="P-loop containing nucleotide triphosphate hydrolases"/>
    <property type="match status" value="1"/>
</dbReference>
<dbReference type="Proteomes" id="UP000091918">
    <property type="component" value="Unassembled WGS sequence"/>
</dbReference>
<feature type="non-terminal residue" evidence="1">
    <location>
        <position position="51"/>
    </location>
</feature>
<organism evidence="1 2">
    <name type="scientific">Emergomyces africanus</name>
    <dbReference type="NCBI Taxonomy" id="1955775"/>
    <lineage>
        <taxon>Eukaryota</taxon>
        <taxon>Fungi</taxon>
        <taxon>Dikarya</taxon>
        <taxon>Ascomycota</taxon>
        <taxon>Pezizomycotina</taxon>
        <taxon>Eurotiomycetes</taxon>
        <taxon>Eurotiomycetidae</taxon>
        <taxon>Onygenales</taxon>
        <taxon>Ajellomycetaceae</taxon>
        <taxon>Emergomyces</taxon>
    </lineage>
</organism>
<sequence>MAEILDDKSQYCIPFLLDQLETHKRKHAGDTSPPPFFVGLNGIQGAGKTVL</sequence>
<comment type="caution">
    <text evidence="1">The sequence shown here is derived from an EMBL/GenBank/DDBJ whole genome shotgun (WGS) entry which is preliminary data.</text>
</comment>
<protein>
    <recommendedName>
        <fullName evidence="3">SRP54-type proteins GTP-binding domain-containing protein</fullName>
    </recommendedName>
</protein>
<dbReference type="STRING" id="1658172.A0A1B7NM65"/>
<accession>A0A1B7NM65</accession>
<dbReference type="OrthoDB" id="347435at2759"/>
<evidence type="ECO:0000313" key="2">
    <source>
        <dbReference type="Proteomes" id="UP000091918"/>
    </source>
</evidence>
<keyword evidence="2" id="KW-1185">Reference proteome</keyword>
<name>A0A1B7NM65_9EURO</name>